<dbReference type="InterPro" id="IPR001077">
    <property type="entry name" value="COMT_C"/>
</dbReference>
<dbReference type="Gene3D" id="1.10.287.1350">
    <property type="match status" value="1"/>
</dbReference>
<dbReference type="eggNOG" id="COG2226">
    <property type="taxonomic scope" value="Bacteria"/>
</dbReference>
<evidence type="ECO:0000256" key="3">
    <source>
        <dbReference type="ARBA" id="ARBA00022691"/>
    </source>
</evidence>
<dbReference type="GO" id="GO:0008171">
    <property type="term" value="F:O-methyltransferase activity"/>
    <property type="evidence" value="ECO:0007669"/>
    <property type="project" value="InterPro"/>
</dbReference>
<reference evidence="6 7" key="1">
    <citation type="journal article" date="2012" name="BMC Genomics">
        <title>Complete genome sequence of Saccharothrix espanaensis DSM 44229T and comparison to the other completely sequenced Pseudonocardiaceae.</title>
        <authorList>
            <person name="Strobel T."/>
            <person name="Al-Dilaimi A."/>
            <person name="Blom J."/>
            <person name="Gessner A."/>
            <person name="Kalinowski J."/>
            <person name="Luzhetska M."/>
            <person name="Puhler A."/>
            <person name="Szczepanowski R."/>
            <person name="Bechthold A."/>
            <person name="Ruckert C."/>
        </authorList>
    </citation>
    <scope>NUCLEOTIDE SEQUENCE [LARGE SCALE GENOMIC DNA]</scope>
    <source>
        <strain evidence="7">ATCC 51144 / DSM 44229 / JCM 9112 / NBRC 15066 / NRRL 15764</strain>
    </source>
</reference>
<evidence type="ECO:0000313" key="6">
    <source>
        <dbReference type="EMBL" id="CCH31440.1"/>
    </source>
</evidence>
<keyword evidence="2 6" id="KW-0808">Transferase</keyword>
<name>K0JUB9_SACES</name>
<dbReference type="Pfam" id="PF00891">
    <property type="entry name" value="Methyltransf_2"/>
    <property type="match status" value="1"/>
</dbReference>
<dbReference type="KEGG" id="sesp:BN6_41530"/>
<evidence type="ECO:0000259" key="5">
    <source>
        <dbReference type="Pfam" id="PF08100"/>
    </source>
</evidence>
<dbReference type="PATRIC" id="fig|1179773.3.peg.4157"/>
<dbReference type="InterPro" id="IPR029063">
    <property type="entry name" value="SAM-dependent_MTases_sf"/>
</dbReference>
<dbReference type="Gene3D" id="1.10.10.10">
    <property type="entry name" value="Winged helix-like DNA-binding domain superfamily/Winged helix DNA-binding domain"/>
    <property type="match status" value="1"/>
</dbReference>
<keyword evidence="3" id="KW-0949">S-adenosyl-L-methionine</keyword>
<evidence type="ECO:0000259" key="4">
    <source>
        <dbReference type="Pfam" id="PF00891"/>
    </source>
</evidence>
<dbReference type="BioCyc" id="SESP1179773:BN6_RS20105-MONOMER"/>
<keyword evidence="7" id="KW-1185">Reference proteome</keyword>
<dbReference type="Proteomes" id="UP000006281">
    <property type="component" value="Chromosome"/>
</dbReference>
<dbReference type="Pfam" id="PF08100">
    <property type="entry name" value="Dimerisation"/>
    <property type="match status" value="1"/>
</dbReference>
<dbReference type="HOGENOM" id="CLU_005533_12_0_11"/>
<dbReference type="InterPro" id="IPR036390">
    <property type="entry name" value="WH_DNA-bd_sf"/>
</dbReference>
<dbReference type="InterPro" id="IPR016461">
    <property type="entry name" value="COMT-like"/>
</dbReference>
<evidence type="ECO:0000313" key="7">
    <source>
        <dbReference type="Proteomes" id="UP000006281"/>
    </source>
</evidence>
<dbReference type="GO" id="GO:0032259">
    <property type="term" value="P:methylation"/>
    <property type="evidence" value="ECO:0007669"/>
    <property type="project" value="UniProtKB-KW"/>
</dbReference>
<evidence type="ECO:0000256" key="2">
    <source>
        <dbReference type="ARBA" id="ARBA00022679"/>
    </source>
</evidence>
<feature type="domain" description="O-methyltransferase dimerisation" evidence="5">
    <location>
        <begin position="211"/>
        <end position="285"/>
    </location>
</feature>
<dbReference type="InterPro" id="IPR012967">
    <property type="entry name" value="COMT_dimerisation"/>
</dbReference>
<dbReference type="AlphaFoldDB" id="K0JUB9"/>
<dbReference type="PROSITE" id="PS51683">
    <property type="entry name" value="SAM_OMT_II"/>
    <property type="match status" value="1"/>
</dbReference>
<feature type="domain" description="O-methyltransferase C-terminal" evidence="4">
    <location>
        <begin position="309"/>
        <end position="516"/>
    </location>
</feature>
<dbReference type="SUPFAM" id="SSF53335">
    <property type="entry name" value="S-adenosyl-L-methionine-dependent methyltransferases"/>
    <property type="match status" value="1"/>
</dbReference>
<evidence type="ECO:0000256" key="1">
    <source>
        <dbReference type="ARBA" id="ARBA00022603"/>
    </source>
</evidence>
<dbReference type="PANTHER" id="PTHR43712">
    <property type="entry name" value="PUTATIVE (AFU_ORTHOLOGUE AFUA_4G14580)-RELATED"/>
    <property type="match status" value="1"/>
</dbReference>
<dbReference type="EMBL" id="HE804045">
    <property type="protein sequence ID" value="CCH31440.1"/>
    <property type="molecule type" value="Genomic_DNA"/>
</dbReference>
<dbReference type="Gene3D" id="3.40.50.150">
    <property type="entry name" value="Vaccinia Virus protein VP39"/>
    <property type="match status" value="1"/>
</dbReference>
<dbReference type="GO" id="GO:0046983">
    <property type="term" value="F:protein dimerization activity"/>
    <property type="evidence" value="ECO:0007669"/>
    <property type="project" value="InterPro"/>
</dbReference>
<dbReference type="InterPro" id="IPR036388">
    <property type="entry name" value="WH-like_DNA-bd_sf"/>
</dbReference>
<keyword evidence="1 6" id="KW-0489">Methyltransferase</keyword>
<proteinExistence type="predicted"/>
<dbReference type="STRING" id="1179773.BN6_41530"/>
<dbReference type="RefSeq" id="WP_015101552.1">
    <property type="nucleotide sequence ID" value="NC_019673.1"/>
</dbReference>
<organism evidence="6 7">
    <name type="scientific">Saccharothrix espanaensis (strain ATCC 51144 / DSM 44229 / JCM 9112 / NBRC 15066 / NRRL 15764)</name>
    <dbReference type="NCBI Taxonomy" id="1179773"/>
    <lineage>
        <taxon>Bacteria</taxon>
        <taxon>Bacillati</taxon>
        <taxon>Actinomycetota</taxon>
        <taxon>Actinomycetes</taxon>
        <taxon>Pseudonocardiales</taxon>
        <taxon>Pseudonocardiaceae</taxon>
        <taxon>Saccharothrix</taxon>
    </lineage>
</organism>
<dbReference type="SUPFAM" id="SSF46785">
    <property type="entry name" value="Winged helix' DNA-binding domain"/>
    <property type="match status" value="1"/>
</dbReference>
<accession>K0JUB9</accession>
<protein>
    <submittedName>
        <fullName evidence="6">Methyltransferase</fullName>
    </submittedName>
</protein>
<gene>
    <name evidence="6" type="ordered locus">BN6_41530</name>
</gene>
<dbReference type="PANTHER" id="PTHR43712:SF2">
    <property type="entry name" value="O-METHYLTRANSFERASE CICE"/>
    <property type="match status" value="1"/>
</dbReference>
<sequence length="535" mass="57425">MSTLGTGARFGLGEQDVRRIADTVEFVRATPTGDALDAVLPGTDLARHLDFVHSALLVTAPSADDVVAGLVELGVTPREPTPSVVVRDRLARRLGRADLDVRIVRGEVGTGSRELELFVLCGDFPAVPGGEDESHLAFRALSDDDVVLRGVYESLVDAGLVADGGGYNKHEDVTVLYFRGERRMELTVPGQRESLLLRHVGRPDQAKRDMLHLMSGAWRTRSLAVAAELGVADLMADGARTTAELAAGTGSVPDNLHRVLRYLAALGVFGVDGDSWTLTPLGELLRSDVDGSQRDLARLYGGMFYRSFGALEHTVRTGESAFTHVFGADPFDHFAANPADARLFESAMASATAFLKIVPAALDLPAEGLVVDVAGGDGHLLGFVLQAVPGLHGVLFDRPHVMESARAVLTGYGCAERVGFASGDFFADPVPSGGAVYLLSRILHDWDDERCAVILANVRAAAEPGTPLVIIERPIPESHLEMLPLAWDVHMMVNNVHGRERTLGEYRELLCANGFELVESRPLPLDMAVLVARAI</sequence>
<dbReference type="OrthoDB" id="3804952at2"/>